<dbReference type="InterPro" id="IPR005793">
    <property type="entry name" value="Formyl_trans_C"/>
</dbReference>
<evidence type="ECO:0000259" key="2">
    <source>
        <dbReference type="Pfam" id="PF02911"/>
    </source>
</evidence>
<evidence type="ECO:0000259" key="1">
    <source>
        <dbReference type="Pfam" id="PF00551"/>
    </source>
</evidence>
<reference evidence="3 4" key="1">
    <citation type="submission" date="2017-02" db="EMBL/GenBank/DDBJ databases">
        <authorList>
            <person name="Peterson S.W."/>
        </authorList>
    </citation>
    <scope>NUCLEOTIDE SEQUENCE [LARGE SCALE GENOMIC DNA]</scope>
    <source>
        <strain evidence="3 4">DSM 22335</strain>
    </source>
</reference>
<dbReference type="PANTHER" id="PTHR11138">
    <property type="entry name" value="METHIONYL-TRNA FORMYLTRANSFERASE"/>
    <property type="match status" value="1"/>
</dbReference>
<dbReference type="GO" id="GO:0004479">
    <property type="term" value="F:methionyl-tRNA formyltransferase activity"/>
    <property type="evidence" value="ECO:0007669"/>
    <property type="project" value="TreeGrafter"/>
</dbReference>
<feature type="domain" description="Formyl transferase C-terminal" evidence="2">
    <location>
        <begin position="201"/>
        <end position="274"/>
    </location>
</feature>
<dbReference type="AlphaFoldDB" id="A0A1T4L674"/>
<dbReference type="RefSeq" id="WP_078830273.1">
    <property type="nucleotide sequence ID" value="NZ_FUWH01000002.1"/>
</dbReference>
<dbReference type="STRING" id="413434.SAMN04488132_102319"/>
<name>A0A1T4L674_9BACT</name>
<dbReference type="Pfam" id="PF02911">
    <property type="entry name" value="Formyl_trans_C"/>
    <property type="match status" value="1"/>
</dbReference>
<keyword evidence="4" id="KW-1185">Reference proteome</keyword>
<proteinExistence type="predicted"/>
<dbReference type="SUPFAM" id="SSF50486">
    <property type="entry name" value="FMT C-terminal domain-like"/>
    <property type="match status" value="1"/>
</dbReference>
<dbReference type="OrthoDB" id="1092294at2"/>
<evidence type="ECO:0000313" key="4">
    <source>
        <dbReference type="Proteomes" id="UP000190888"/>
    </source>
</evidence>
<feature type="domain" description="Formyl transferase N-terminal" evidence="1">
    <location>
        <begin position="15"/>
        <end position="150"/>
    </location>
</feature>
<dbReference type="Proteomes" id="UP000190888">
    <property type="component" value="Unassembled WGS sequence"/>
</dbReference>
<dbReference type="GO" id="GO:0005829">
    <property type="term" value="C:cytosol"/>
    <property type="evidence" value="ECO:0007669"/>
    <property type="project" value="TreeGrafter"/>
</dbReference>
<organism evidence="3 4">
    <name type="scientific">Sediminibacterium ginsengisoli</name>
    <dbReference type="NCBI Taxonomy" id="413434"/>
    <lineage>
        <taxon>Bacteria</taxon>
        <taxon>Pseudomonadati</taxon>
        <taxon>Bacteroidota</taxon>
        <taxon>Chitinophagia</taxon>
        <taxon>Chitinophagales</taxon>
        <taxon>Chitinophagaceae</taxon>
        <taxon>Sediminibacterium</taxon>
    </lineage>
</organism>
<keyword evidence="3" id="KW-0808">Transferase</keyword>
<dbReference type="InterPro" id="IPR002376">
    <property type="entry name" value="Formyl_transf_N"/>
</dbReference>
<dbReference type="Gene3D" id="3.40.50.12230">
    <property type="match status" value="1"/>
</dbReference>
<dbReference type="InterPro" id="IPR011034">
    <property type="entry name" value="Formyl_transferase-like_C_sf"/>
</dbReference>
<dbReference type="InterPro" id="IPR036477">
    <property type="entry name" value="Formyl_transf_N_sf"/>
</dbReference>
<dbReference type="Pfam" id="PF00551">
    <property type="entry name" value="Formyl_trans_N"/>
    <property type="match status" value="1"/>
</dbReference>
<dbReference type="EMBL" id="FUWH01000002">
    <property type="protein sequence ID" value="SJZ50087.1"/>
    <property type="molecule type" value="Genomic_DNA"/>
</dbReference>
<protein>
    <submittedName>
        <fullName evidence="3">Methionyl-tRNA formyltransferase</fullName>
    </submittedName>
</protein>
<evidence type="ECO:0000313" key="3">
    <source>
        <dbReference type="EMBL" id="SJZ50087.1"/>
    </source>
</evidence>
<dbReference type="SUPFAM" id="SSF53328">
    <property type="entry name" value="Formyltransferase"/>
    <property type="match status" value="1"/>
</dbReference>
<sequence length="303" mass="33963">MRIGIITNNEYALYLIHALKARGLEVHVFFCPSPDPFANQQVEAFMQAQHIACAIEKNADKDLYNWIKSVAPDVVFVSGYPRLIDIKKTGNLNVKMFNIHSGALPGFRGPSPVFWQLKLGVPKLTVSIHLLSEKFDDGPVVWMKEIDNMAHYNCRLADMLLSQLSTEGVFFILQLIMHSLPVVPVAHKNGEMKYYKKPAAADVTITWDTMTADEIVRLVKACNPWNKGAITFINSTPIKITDATAGSEKRDEPPGTIVAADAQLTVVCSDNQIIHINMLFYNDFFLPAYYCRIWGIIPGRCFG</sequence>
<gene>
    <name evidence="3" type="ORF">SAMN04488132_102319</name>
</gene>
<accession>A0A1T4L674</accession>
<dbReference type="PANTHER" id="PTHR11138:SF5">
    <property type="entry name" value="METHIONYL-TRNA FORMYLTRANSFERASE, MITOCHONDRIAL"/>
    <property type="match status" value="1"/>
</dbReference>